<organism evidence="2 3">
    <name type="scientific">Pseudidiomarina sediminum</name>
    <dbReference type="NCBI Taxonomy" id="431675"/>
    <lineage>
        <taxon>Bacteria</taxon>
        <taxon>Pseudomonadati</taxon>
        <taxon>Pseudomonadota</taxon>
        <taxon>Gammaproteobacteria</taxon>
        <taxon>Alteromonadales</taxon>
        <taxon>Idiomarinaceae</taxon>
        <taxon>Pseudidiomarina</taxon>
    </lineage>
</organism>
<reference evidence="3" key="1">
    <citation type="journal article" date="2018" name="Front. Microbiol.">
        <title>Genome-Based Analysis Reveals the Taxonomy and Diversity of the Family Idiomarinaceae.</title>
        <authorList>
            <person name="Liu Y."/>
            <person name="Lai Q."/>
            <person name="Shao Z."/>
        </authorList>
    </citation>
    <scope>NUCLEOTIDE SEQUENCE [LARGE SCALE GENOMIC DNA]</scope>
    <source>
        <strain evidence="3">c121</strain>
    </source>
</reference>
<name>A0A432Z8E0_9GAMM</name>
<keyword evidence="3" id="KW-1185">Reference proteome</keyword>
<dbReference type="AlphaFoldDB" id="A0A432Z8E0"/>
<evidence type="ECO:0000313" key="3">
    <source>
        <dbReference type="Proteomes" id="UP000287022"/>
    </source>
</evidence>
<keyword evidence="1" id="KW-1133">Transmembrane helix</keyword>
<gene>
    <name evidence="2" type="ORF">CWI80_02025</name>
</gene>
<keyword evidence="1" id="KW-0812">Transmembrane</keyword>
<keyword evidence="1" id="KW-0472">Membrane</keyword>
<sequence>MCYNLRLRAQAHLVRDIALVEAAKTEVFVGNGSLLKEVPRKATFGWLFAFYAAPPAIVIQYRLHFARRL</sequence>
<evidence type="ECO:0000256" key="1">
    <source>
        <dbReference type="SAM" id="Phobius"/>
    </source>
</evidence>
<comment type="caution">
    <text evidence="2">The sequence shown here is derived from an EMBL/GenBank/DDBJ whole genome shotgun (WGS) entry which is preliminary data.</text>
</comment>
<proteinExistence type="predicted"/>
<dbReference type="Proteomes" id="UP000287022">
    <property type="component" value="Unassembled WGS sequence"/>
</dbReference>
<accession>A0A432Z8E0</accession>
<dbReference type="EMBL" id="PIQE01000001">
    <property type="protein sequence ID" value="RUO74156.1"/>
    <property type="molecule type" value="Genomic_DNA"/>
</dbReference>
<evidence type="ECO:0000313" key="2">
    <source>
        <dbReference type="EMBL" id="RUO74156.1"/>
    </source>
</evidence>
<protein>
    <submittedName>
        <fullName evidence="2">Uncharacterized protein</fullName>
    </submittedName>
</protein>
<feature type="transmembrane region" description="Helical" evidence="1">
    <location>
        <begin position="44"/>
        <end position="63"/>
    </location>
</feature>